<evidence type="ECO:0000313" key="1">
    <source>
        <dbReference type="EMBL" id="GGK64816.1"/>
    </source>
</evidence>
<reference evidence="1" key="1">
    <citation type="journal article" date="2014" name="Int. J. Syst. Evol. Microbiol.">
        <title>Complete genome sequence of Corynebacterium casei LMG S-19264T (=DSM 44701T), isolated from a smear-ripened cheese.</title>
        <authorList>
            <consortium name="US DOE Joint Genome Institute (JGI-PGF)"/>
            <person name="Walter F."/>
            <person name="Albersmeier A."/>
            <person name="Kalinowski J."/>
            <person name="Ruckert C."/>
        </authorList>
    </citation>
    <scope>NUCLEOTIDE SEQUENCE</scope>
    <source>
        <strain evidence="1">JCM 3035</strain>
    </source>
</reference>
<name>A0A917QRI4_9ACTN</name>
<organism evidence="1 2">
    <name type="scientific">Streptomyces flaveus</name>
    <dbReference type="NCBI Taxonomy" id="66370"/>
    <lineage>
        <taxon>Bacteria</taxon>
        <taxon>Bacillati</taxon>
        <taxon>Actinomycetota</taxon>
        <taxon>Actinomycetes</taxon>
        <taxon>Kitasatosporales</taxon>
        <taxon>Streptomycetaceae</taxon>
        <taxon>Streptomyces</taxon>
        <taxon>Streptomyces aurantiacus group</taxon>
    </lineage>
</organism>
<comment type="caution">
    <text evidence="1">The sequence shown here is derived from an EMBL/GenBank/DDBJ whole genome shotgun (WGS) entry which is preliminary data.</text>
</comment>
<reference evidence="1" key="2">
    <citation type="submission" date="2020-09" db="EMBL/GenBank/DDBJ databases">
        <authorList>
            <person name="Sun Q."/>
            <person name="Ohkuma M."/>
        </authorList>
    </citation>
    <scope>NUCLEOTIDE SEQUENCE</scope>
    <source>
        <strain evidence="1">JCM 3035</strain>
    </source>
</reference>
<accession>A0A917QRI4</accession>
<evidence type="ECO:0000313" key="2">
    <source>
        <dbReference type="Proteomes" id="UP000637788"/>
    </source>
</evidence>
<dbReference type="AlphaFoldDB" id="A0A917QRI4"/>
<keyword evidence="2" id="KW-1185">Reference proteome</keyword>
<sequence length="90" mass="8978">MGPPISSLPVAATASSLVGRTGSGSCELARFVSALGMPTILPYVAEGVLGPVAVAVAGCLAEGLRLVYDKGRRTLVGAAALVSRETACFT</sequence>
<protein>
    <submittedName>
        <fullName evidence="1">Uncharacterized protein</fullName>
    </submittedName>
</protein>
<dbReference type="Proteomes" id="UP000637788">
    <property type="component" value="Unassembled WGS sequence"/>
</dbReference>
<proteinExistence type="predicted"/>
<gene>
    <name evidence="1" type="ORF">GCM10010094_27200</name>
</gene>
<dbReference type="EMBL" id="BMPQ01000005">
    <property type="protein sequence ID" value="GGK64816.1"/>
    <property type="molecule type" value="Genomic_DNA"/>
</dbReference>